<keyword evidence="8 12" id="KW-0406">Ion transport</keyword>
<comment type="subcellular location">
    <subcellularLocation>
        <location evidence="1">Membrane</location>
        <topology evidence="1">Multi-pass membrane protein</topology>
    </subcellularLocation>
</comment>
<proteinExistence type="inferred from homology"/>
<keyword evidence="5 12" id="KW-0812">Transmembrane</keyword>
<comment type="caution">
    <text evidence="14">The sequence shown here is derived from an EMBL/GenBank/DDBJ whole genome shotgun (WGS) entry which is preliminary data.</text>
</comment>
<evidence type="ECO:0000256" key="7">
    <source>
        <dbReference type="ARBA" id="ARBA00023053"/>
    </source>
</evidence>
<sequence length="501" mass="57725">MCKTYPLNYDARKTVEIRISDGHCDVANCPNNNYRQQPSEDPDWSLYTTPLATRTKSSPRSKHQDQSVWKFTIKALSESSISGVNKLFSAQTRIQRFIWLLVLVCCLSGFSYQTYHFSILYRKKPSVVQIEVENDGLAEFPAVTLCNTNRLRKSEFCKFKSQICNDNPNNLSISEPEIGEVMYKLLTERNHDQKKKLGHSTDMIQSCIFNGIPKVGEEECAQIIEHSYDPDYGNCYTIPPRNSKGQTLEAREADFWQEANDLSLLVDLESDELMEKKRHPGIIVTVHDINTLPDIHTDGHMIGAGISYSLSVQKTSVHLLPLPYKTNCTNYLKLPWHKDIKRRLTSRLCTVGCSQYYQFQKCKYVTQNLSLFYNELPYDPKKITEEDLRCAEAEELRTQDYCRSVCGLPCKDTVFVVTSSSTPLSIKETTMELFSYLGGYSGVWLGFSLLTVYELIEILFNIAKFALQKHQRMVQHRKVLRRITNTKKHGKGMTKKRRSYR</sequence>
<dbReference type="AlphaFoldDB" id="A0AAV4PKT0"/>
<dbReference type="PANTHER" id="PTHR11690:SF248">
    <property type="entry name" value="PICKPOCKET 17, ISOFORM A"/>
    <property type="match status" value="1"/>
</dbReference>
<evidence type="ECO:0000256" key="3">
    <source>
        <dbReference type="ARBA" id="ARBA00022448"/>
    </source>
</evidence>
<comment type="similarity">
    <text evidence="2 12">Belongs to the amiloride-sensitive sodium channel (TC 1.A.6) family.</text>
</comment>
<evidence type="ECO:0000256" key="2">
    <source>
        <dbReference type="ARBA" id="ARBA00007193"/>
    </source>
</evidence>
<keyword evidence="11 12" id="KW-0407">Ion channel</keyword>
<evidence type="ECO:0000313" key="15">
    <source>
        <dbReference type="Proteomes" id="UP001054837"/>
    </source>
</evidence>
<name>A0AAV4PKT0_9ARAC</name>
<evidence type="ECO:0000256" key="4">
    <source>
        <dbReference type="ARBA" id="ARBA00022461"/>
    </source>
</evidence>
<evidence type="ECO:0000256" key="1">
    <source>
        <dbReference type="ARBA" id="ARBA00004141"/>
    </source>
</evidence>
<dbReference type="Proteomes" id="UP001054837">
    <property type="component" value="Unassembled WGS sequence"/>
</dbReference>
<keyword evidence="10 12" id="KW-0739">Sodium transport</keyword>
<dbReference type="InterPro" id="IPR001873">
    <property type="entry name" value="ENaC"/>
</dbReference>
<dbReference type="GO" id="GO:0015280">
    <property type="term" value="F:ligand-gated sodium channel activity"/>
    <property type="evidence" value="ECO:0007669"/>
    <property type="project" value="TreeGrafter"/>
</dbReference>
<feature type="transmembrane region" description="Helical" evidence="13">
    <location>
        <begin position="443"/>
        <end position="467"/>
    </location>
</feature>
<dbReference type="GO" id="GO:0005886">
    <property type="term" value="C:plasma membrane"/>
    <property type="evidence" value="ECO:0007669"/>
    <property type="project" value="TreeGrafter"/>
</dbReference>
<dbReference type="PANTHER" id="PTHR11690">
    <property type="entry name" value="AMILORIDE-SENSITIVE SODIUM CHANNEL-RELATED"/>
    <property type="match status" value="1"/>
</dbReference>
<evidence type="ECO:0000256" key="13">
    <source>
        <dbReference type="SAM" id="Phobius"/>
    </source>
</evidence>
<dbReference type="Gene3D" id="2.60.470.10">
    <property type="entry name" value="Acid-sensing ion channels like domains"/>
    <property type="match status" value="1"/>
</dbReference>
<evidence type="ECO:0000256" key="9">
    <source>
        <dbReference type="ARBA" id="ARBA00023136"/>
    </source>
</evidence>
<gene>
    <name evidence="14" type="primary">scnn1b-b</name>
    <name evidence="14" type="ORF">CDAR_257251</name>
</gene>
<evidence type="ECO:0000313" key="14">
    <source>
        <dbReference type="EMBL" id="GIX97689.1"/>
    </source>
</evidence>
<keyword evidence="15" id="KW-1185">Reference proteome</keyword>
<organism evidence="14 15">
    <name type="scientific">Caerostris darwini</name>
    <dbReference type="NCBI Taxonomy" id="1538125"/>
    <lineage>
        <taxon>Eukaryota</taxon>
        <taxon>Metazoa</taxon>
        <taxon>Ecdysozoa</taxon>
        <taxon>Arthropoda</taxon>
        <taxon>Chelicerata</taxon>
        <taxon>Arachnida</taxon>
        <taxon>Araneae</taxon>
        <taxon>Araneomorphae</taxon>
        <taxon>Entelegynae</taxon>
        <taxon>Araneoidea</taxon>
        <taxon>Araneidae</taxon>
        <taxon>Caerostris</taxon>
    </lineage>
</organism>
<dbReference type="PRINTS" id="PR01078">
    <property type="entry name" value="AMINACHANNEL"/>
</dbReference>
<reference evidence="14 15" key="1">
    <citation type="submission" date="2021-06" db="EMBL/GenBank/DDBJ databases">
        <title>Caerostris darwini draft genome.</title>
        <authorList>
            <person name="Kono N."/>
            <person name="Arakawa K."/>
        </authorList>
    </citation>
    <scope>NUCLEOTIDE SEQUENCE [LARGE SCALE GENOMIC DNA]</scope>
</reference>
<evidence type="ECO:0000256" key="11">
    <source>
        <dbReference type="ARBA" id="ARBA00023303"/>
    </source>
</evidence>
<dbReference type="Pfam" id="PF00858">
    <property type="entry name" value="ASC"/>
    <property type="match status" value="1"/>
</dbReference>
<keyword evidence="9 13" id="KW-0472">Membrane</keyword>
<keyword evidence="6 13" id="KW-1133">Transmembrane helix</keyword>
<accession>A0AAV4PKT0</accession>
<evidence type="ECO:0000256" key="5">
    <source>
        <dbReference type="ARBA" id="ARBA00022692"/>
    </source>
</evidence>
<evidence type="ECO:0000256" key="12">
    <source>
        <dbReference type="RuleBase" id="RU000679"/>
    </source>
</evidence>
<keyword evidence="4 12" id="KW-0894">Sodium channel</keyword>
<protein>
    <submittedName>
        <fullName evidence="14">Amiloride-sensitive sodium channel subunit beta-2</fullName>
    </submittedName>
</protein>
<keyword evidence="3 12" id="KW-0813">Transport</keyword>
<dbReference type="Gene3D" id="1.10.287.770">
    <property type="entry name" value="YojJ-like"/>
    <property type="match status" value="1"/>
</dbReference>
<evidence type="ECO:0000256" key="6">
    <source>
        <dbReference type="ARBA" id="ARBA00022989"/>
    </source>
</evidence>
<evidence type="ECO:0000256" key="8">
    <source>
        <dbReference type="ARBA" id="ARBA00023065"/>
    </source>
</evidence>
<dbReference type="EMBL" id="BPLQ01003064">
    <property type="protein sequence ID" value="GIX97689.1"/>
    <property type="molecule type" value="Genomic_DNA"/>
</dbReference>
<evidence type="ECO:0000256" key="10">
    <source>
        <dbReference type="ARBA" id="ARBA00023201"/>
    </source>
</evidence>
<keyword evidence="7" id="KW-0915">Sodium</keyword>
<feature type="transmembrane region" description="Helical" evidence="13">
    <location>
        <begin position="97"/>
        <end position="115"/>
    </location>
</feature>